<name>A0A4C2EC43_9EURY</name>
<feature type="transmembrane region" description="Helical" evidence="1">
    <location>
        <begin position="580"/>
        <end position="598"/>
    </location>
</feature>
<evidence type="ECO:0000256" key="1">
    <source>
        <dbReference type="SAM" id="Phobius"/>
    </source>
</evidence>
<dbReference type="AlphaFoldDB" id="A0A4C2EC43"/>
<feature type="transmembrane region" description="Helical" evidence="1">
    <location>
        <begin position="604"/>
        <end position="628"/>
    </location>
</feature>
<proteinExistence type="predicted"/>
<sequence>MSEGCEFFSSDAWNQRLTEFVVMSWDVETFLRKSQTRTSTVATFEKFTGSDETVDADTVAQLPIGQAIEDTDNELDITRSEVLETWRSHNQDRIPDKCPHDCYTTDAEYCLFHMDPEAHPKQDITTNEISKQVAETISKQGEQTKCFVGSRFSQLDLSNKTLQAPDNHPIDFRFSTFQQETSFSETVFEQNVKFKGAKFETVGDNSSQSKSEYNAHYVDFKGDFDFMRAEFRSEADFKFCTFLGDVRFNSAEFAAAAMFNYSRFEGRSDFMASTFTGKADFSKCRFDEVAYLNGTYDTAGIFNYTVFAGDVVLYRTIFSGKAEFFATKFGGEFDSGYAKFRGEARFNEAEFTDDTSFENSVFSDEIYLKNVSTESLINLTHSRIAGGEIVLPKGIDTPIFDFSFATLGAVSFDAPVEIVDELFEYVIFNRTKFKEFNFNEHQENLKPSWRIHTTVGDSPGSLLERRPRDREMLNALESTYNRAKVGAKDVGHNKAASEFFFKQMSTRRRQYLARFWNTPDWRKKGVLLARWASNGTIGLITGYGERPSYVIGTSMLVIPLFSVVYWALPSDPPTSGKFGLEYLIFSIQSFVTLILGSAPADSSVAFQFVSAIEAFIGAFLIALLVFTLTRSIHR</sequence>
<keyword evidence="1" id="KW-1133">Transmembrane helix</keyword>
<organism evidence="2 3">
    <name type="scientific">Haloarcula mannanilytica</name>
    <dbReference type="NCBI Taxonomy" id="2509225"/>
    <lineage>
        <taxon>Archaea</taxon>
        <taxon>Methanobacteriati</taxon>
        <taxon>Methanobacteriota</taxon>
        <taxon>Stenosarchaea group</taxon>
        <taxon>Halobacteria</taxon>
        <taxon>Halobacteriales</taxon>
        <taxon>Haloarculaceae</taxon>
        <taxon>Haloarcula</taxon>
    </lineage>
</organism>
<keyword evidence="1" id="KW-0472">Membrane</keyword>
<dbReference type="Proteomes" id="UP000304382">
    <property type="component" value="Unassembled WGS sequence"/>
</dbReference>
<keyword evidence="3" id="KW-1185">Reference proteome</keyword>
<gene>
    <name evidence="2" type="ORF">Harman_00160</name>
</gene>
<protein>
    <recommendedName>
        <fullName evidence="4">Pentapeptide repeat-containing protein</fullName>
    </recommendedName>
</protein>
<comment type="caution">
    <text evidence="2">The sequence shown here is derived from an EMBL/GenBank/DDBJ whole genome shotgun (WGS) entry which is preliminary data.</text>
</comment>
<keyword evidence="1" id="KW-0812">Transmembrane</keyword>
<feature type="transmembrane region" description="Helical" evidence="1">
    <location>
        <begin position="549"/>
        <end position="568"/>
    </location>
</feature>
<dbReference type="EMBL" id="BIXZ01000001">
    <property type="protein sequence ID" value="GCF12081.1"/>
    <property type="molecule type" value="Genomic_DNA"/>
</dbReference>
<evidence type="ECO:0008006" key="4">
    <source>
        <dbReference type="Google" id="ProtNLM"/>
    </source>
</evidence>
<evidence type="ECO:0000313" key="3">
    <source>
        <dbReference type="Proteomes" id="UP000304382"/>
    </source>
</evidence>
<reference evidence="2 3" key="1">
    <citation type="submission" date="2019-02" db="EMBL/GenBank/DDBJ databases">
        <title>Haloarcula mannanilyticum sp. nov., a mannan degrading haloarchaeon isolated from commercial salt.</title>
        <authorList>
            <person name="Enomoto S."/>
            <person name="Shimane Y."/>
            <person name="Kamekura M."/>
            <person name="Ito T."/>
            <person name="Moriya O."/>
            <person name="Ihara K."/>
            <person name="Takahashi-Ando N."/>
            <person name="Fukushima Y."/>
            <person name="Yoshida Y."/>
            <person name="Usama R."/>
            <person name="Takai K."/>
            <person name="Minegishi H."/>
        </authorList>
    </citation>
    <scope>NUCLEOTIDE SEQUENCE [LARGE SCALE GENOMIC DNA]</scope>
    <source>
        <strain evidence="2 3">MD130-1</strain>
    </source>
</reference>
<accession>A0A4C2EC43</accession>
<evidence type="ECO:0000313" key="2">
    <source>
        <dbReference type="EMBL" id="GCF12081.1"/>
    </source>
</evidence>